<evidence type="ECO:0000256" key="4">
    <source>
        <dbReference type="ARBA" id="ARBA00032089"/>
    </source>
</evidence>
<evidence type="ECO:0000256" key="3">
    <source>
        <dbReference type="ARBA" id="ARBA00022960"/>
    </source>
</evidence>
<dbReference type="InterPro" id="IPR055342">
    <property type="entry name" value="MreC_beta-barrel_core"/>
</dbReference>
<dbReference type="PANTHER" id="PTHR34138">
    <property type="entry name" value="CELL SHAPE-DETERMINING PROTEIN MREC"/>
    <property type="match status" value="1"/>
</dbReference>
<evidence type="ECO:0000256" key="5">
    <source>
        <dbReference type="SAM" id="Coils"/>
    </source>
</evidence>
<keyword evidence="3" id="KW-0133">Cell shape</keyword>
<sequence length="321" mass="34520">MARPGDDRTGDVERRLRRALLGMATVICLALFLLWRIDNPRIERLRMELADAVLPGMSWVAGPIELGTAMVRDYRNFLDVYDQNRELRREIQRLRVWRETARALEEENAQLRALNHVRLAPRTVFVTGDVIADSGGPFSHTVMVNVGERDGVLDGSAAVDGSGLVGRVVGTGQTAARILLLTDFSSRVPVMIRPSGRRAILAGDGAAAPRLEFVDGIDELRPGDQVETSGDGGVFPSGLPVGRIIAMPDGSLRAALAADYNRLEFLRVLRYKPDTQIDRPGGMVVPPGPASSPLIGPTRPLGAIPQGALPADGLPSATAGN</sequence>
<feature type="coiled-coil region" evidence="5">
    <location>
        <begin position="87"/>
        <end position="114"/>
    </location>
</feature>
<dbReference type="EMBL" id="JAEHHL010000001">
    <property type="protein sequence ID" value="MBK0397941.1"/>
    <property type="molecule type" value="Genomic_DNA"/>
</dbReference>
<keyword evidence="7" id="KW-1133">Transmembrane helix</keyword>
<evidence type="ECO:0000313" key="9">
    <source>
        <dbReference type="EMBL" id="MBK0397941.1"/>
    </source>
</evidence>
<reference evidence="9" key="1">
    <citation type="submission" date="2020-12" db="EMBL/GenBank/DDBJ databases">
        <title>Bacterial taxonomy.</title>
        <authorList>
            <person name="Pan X."/>
        </authorList>
    </citation>
    <scope>NUCLEOTIDE SEQUENCE</scope>
    <source>
        <strain evidence="9">M0105</strain>
    </source>
</reference>
<dbReference type="InterPro" id="IPR042177">
    <property type="entry name" value="Cell/Rod_1"/>
</dbReference>
<keyword evidence="7" id="KW-0472">Membrane</keyword>
<dbReference type="GO" id="GO:0008360">
    <property type="term" value="P:regulation of cell shape"/>
    <property type="evidence" value="ECO:0007669"/>
    <property type="project" value="UniProtKB-KW"/>
</dbReference>
<protein>
    <recommendedName>
        <fullName evidence="2">Cell shape-determining protein MreC</fullName>
    </recommendedName>
    <alternativeName>
        <fullName evidence="4">Cell shape protein MreC</fullName>
    </alternativeName>
</protein>
<evidence type="ECO:0000259" key="8">
    <source>
        <dbReference type="Pfam" id="PF04085"/>
    </source>
</evidence>
<keyword evidence="7" id="KW-0812">Transmembrane</keyword>
<comment type="similarity">
    <text evidence="1">Belongs to the MreC family.</text>
</comment>
<feature type="transmembrane region" description="Helical" evidence="7">
    <location>
        <begin position="20"/>
        <end position="37"/>
    </location>
</feature>
<proteinExistence type="inferred from homology"/>
<feature type="region of interest" description="Disordered" evidence="6">
    <location>
        <begin position="288"/>
        <end position="321"/>
    </location>
</feature>
<dbReference type="Proteomes" id="UP000655420">
    <property type="component" value="Unassembled WGS sequence"/>
</dbReference>
<dbReference type="InterPro" id="IPR042175">
    <property type="entry name" value="Cell/Rod_MreC_2"/>
</dbReference>
<dbReference type="AlphaFoldDB" id="A0A8J7M418"/>
<name>A0A8J7M418_9RHOB</name>
<evidence type="ECO:0000256" key="1">
    <source>
        <dbReference type="ARBA" id="ARBA00009369"/>
    </source>
</evidence>
<organism evidence="9 10">
    <name type="scientific">Thermohalobaculum xanthum</name>
    <dbReference type="NCBI Taxonomy" id="2753746"/>
    <lineage>
        <taxon>Bacteria</taxon>
        <taxon>Pseudomonadati</taxon>
        <taxon>Pseudomonadota</taxon>
        <taxon>Alphaproteobacteria</taxon>
        <taxon>Rhodobacterales</taxon>
        <taxon>Paracoccaceae</taxon>
        <taxon>Thermohalobaculum</taxon>
    </lineage>
</organism>
<evidence type="ECO:0000313" key="10">
    <source>
        <dbReference type="Proteomes" id="UP000655420"/>
    </source>
</evidence>
<dbReference type="GO" id="GO:0005886">
    <property type="term" value="C:plasma membrane"/>
    <property type="evidence" value="ECO:0007669"/>
    <property type="project" value="TreeGrafter"/>
</dbReference>
<evidence type="ECO:0000256" key="2">
    <source>
        <dbReference type="ARBA" id="ARBA00013855"/>
    </source>
</evidence>
<dbReference type="NCBIfam" id="TIGR00219">
    <property type="entry name" value="mreC"/>
    <property type="match status" value="1"/>
</dbReference>
<dbReference type="RefSeq" id="WP_200606284.1">
    <property type="nucleotide sequence ID" value="NZ_JAEHHL010000001.1"/>
</dbReference>
<feature type="domain" description="Rod shape-determining protein MreC beta-barrel core" evidence="8">
    <location>
        <begin position="130"/>
        <end position="269"/>
    </location>
</feature>
<comment type="caution">
    <text evidence="9">The sequence shown here is derived from an EMBL/GenBank/DDBJ whole genome shotgun (WGS) entry which is preliminary data.</text>
</comment>
<accession>A0A8J7M418</accession>
<dbReference type="PANTHER" id="PTHR34138:SF1">
    <property type="entry name" value="CELL SHAPE-DETERMINING PROTEIN MREC"/>
    <property type="match status" value="1"/>
</dbReference>
<evidence type="ECO:0000256" key="7">
    <source>
        <dbReference type="SAM" id="Phobius"/>
    </source>
</evidence>
<keyword evidence="5" id="KW-0175">Coiled coil</keyword>
<gene>
    <name evidence="9" type="primary">mreC</name>
    <name evidence="9" type="ORF">H0I76_01960</name>
</gene>
<evidence type="ECO:0000256" key="6">
    <source>
        <dbReference type="SAM" id="MobiDB-lite"/>
    </source>
</evidence>
<dbReference type="Pfam" id="PF04085">
    <property type="entry name" value="MreC"/>
    <property type="match status" value="1"/>
</dbReference>
<dbReference type="Gene3D" id="2.40.10.350">
    <property type="entry name" value="Rod shape-determining protein MreC, domain 2"/>
    <property type="match status" value="1"/>
</dbReference>
<dbReference type="Gene3D" id="2.40.10.340">
    <property type="entry name" value="Rod shape-determining protein MreC, domain 1"/>
    <property type="match status" value="1"/>
</dbReference>
<dbReference type="InterPro" id="IPR007221">
    <property type="entry name" value="MreC"/>
</dbReference>
<keyword evidence="10" id="KW-1185">Reference proteome</keyword>